<evidence type="ECO:0000313" key="1">
    <source>
        <dbReference type="EMBL" id="KAJ1358436.1"/>
    </source>
</evidence>
<dbReference type="EMBL" id="JAHQIW010003376">
    <property type="protein sequence ID" value="KAJ1358436.1"/>
    <property type="molecule type" value="Genomic_DNA"/>
</dbReference>
<proteinExistence type="predicted"/>
<name>A0AAD5QTF2_PARTN</name>
<organism evidence="1 2">
    <name type="scientific">Parelaphostrongylus tenuis</name>
    <name type="common">Meningeal worm</name>
    <dbReference type="NCBI Taxonomy" id="148309"/>
    <lineage>
        <taxon>Eukaryota</taxon>
        <taxon>Metazoa</taxon>
        <taxon>Ecdysozoa</taxon>
        <taxon>Nematoda</taxon>
        <taxon>Chromadorea</taxon>
        <taxon>Rhabditida</taxon>
        <taxon>Rhabditina</taxon>
        <taxon>Rhabditomorpha</taxon>
        <taxon>Strongyloidea</taxon>
        <taxon>Metastrongylidae</taxon>
        <taxon>Parelaphostrongylus</taxon>
    </lineage>
</organism>
<evidence type="ECO:0000313" key="2">
    <source>
        <dbReference type="Proteomes" id="UP001196413"/>
    </source>
</evidence>
<gene>
    <name evidence="1" type="ORF">KIN20_016862</name>
</gene>
<reference evidence="1" key="1">
    <citation type="submission" date="2021-06" db="EMBL/GenBank/DDBJ databases">
        <title>Parelaphostrongylus tenuis whole genome reference sequence.</title>
        <authorList>
            <person name="Garwood T.J."/>
            <person name="Larsen P.A."/>
            <person name="Fountain-Jones N.M."/>
            <person name="Garbe J.R."/>
            <person name="Macchietto M.G."/>
            <person name="Kania S.A."/>
            <person name="Gerhold R.W."/>
            <person name="Richards J.E."/>
            <person name="Wolf T.M."/>
        </authorList>
    </citation>
    <scope>NUCLEOTIDE SEQUENCE</scope>
    <source>
        <strain evidence="1">MNPRO001-30</strain>
        <tissue evidence="1">Meninges</tissue>
    </source>
</reference>
<protein>
    <submittedName>
        <fullName evidence="1">Uncharacterized protein</fullName>
    </submittedName>
</protein>
<dbReference type="Proteomes" id="UP001196413">
    <property type="component" value="Unassembled WGS sequence"/>
</dbReference>
<accession>A0AAD5QTF2</accession>
<keyword evidence="2" id="KW-1185">Reference proteome</keyword>
<comment type="caution">
    <text evidence="1">The sequence shown here is derived from an EMBL/GenBank/DDBJ whole genome shotgun (WGS) entry which is preliminary data.</text>
</comment>
<sequence length="53" mass="5959">METCHIGIRLPVCNSGREIAFVDFKLKKFPINQVIVDLIESSLDSTCHGKLQN</sequence>
<dbReference type="AlphaFoldDB" id="A0AAD5QTF2"/>